<evidence type="ECO:0008006" key="5">
    <source>
        <dbReference type="Google" id="ProtNLM"/>
    </source>
</evidence>
<keyword evidence="1" id="KW-0812">Transmembrane</keyword>
<accession>M2WX71</accession>
<gene>
    <name evidence="3" type="ORF">G352_24106</name>
</gene>
<feature type="transmembrane region" description="Helical" evidence="1">
    <location>
        <begin position="68"/>
        <end position="85"/>
    </location>
</feature>
<dbReference type="Proteomes" id="UP000011731">
    <property type="component" value="Unassembled WGS sequence"/>
</dbReference>
<reference evidence="3 4" key="1">
    <citation type="journal article" date="2013" name="Genome Announc.">
        <title>Draft Genome Sequence of Rhodococcus ruber Strain BKS 20-38.</title>
        <authorList>
            <person name="Bala M."/>
            <person name="Kumar S."/>
            <person name="Raghava G.P."/>
            <person name="Mayilraj S."/>
        </authorList>
    </citation>
    <scope>NUCLEOTIDE SEQUENCE [LARGE SCALE GENOMIC DNA]</scope>
    <source>
        <strain evidence="3 4">BKS 20-38</strain>
    </source>
</reference>
<feature type="signal peptide" evidence="2">
    <location>
        <begin position="1"/>
        <end position="20"/>
    </location>
</feature>
<proteinExistence type="predicted"/>
<sequence length="98" mass="10842">MVGVDLFRALVFMCSLFASAAWCLARPHALSVTALATSSFLWLPFNGPLEGEVLYSLDPAHGITESDLLSLVGFFIVIWGFWAACRRRYGRGGPGRWF</sequence>
<feature type="chain" id="PRO_5004028205" description="Lycopene cyclase domain-containing protein" evidence="2">
    <location>
        <begin position="21"/>
        <end position="98"/>
    </location>
</feature>
<protein>
    <recommendedName>
        <fullName evidence="5">Lycopene cyclase domain-containing protein</fullName>
    </recommendedName>
</protein>
<keyword evidence="4" id="KW-1185">Reference proteome</keyword>
<dbReference type="AlphaFoldDB" id="M2WX71"/>
<keyword evidence="1" id="KW-0472">Membrane</keyword>
<keyword evidence="2" id="KW-0732">Signal</keyword>
<name>M2WX71_9NOCA</name>
<evidence type="ECO:0000256" key="2">
    <source>
        <dbReference type="SAM" id="SignalP"/>
    </source>
</evidence>
<organism evidence="3 4">
    <name type="scientific">Rhodococcus ruber BKS 20-38</name>
    <dbReference type="NCBI Taxonomy" id="1278076"/>
    <lineage>
        <taxon>Bacteria</taxon>
        <taxon>Bacillati</taxon>
        <taxon>Actinomycetota</taxon>
        <taxon>Actinomycetes</taxon>
        <taxon>Mycobacteriales</taxon>
        <taxon>Nocardiaceae</taxon>
        <taxon>Rhodococcus</taxon>
    </lineage>
</organism>
<evidence type="ECO:0000313" key="3">
    <source>
        <dbReference type="EMBL" id="EME53341.1"/>
    </source>
</evidence>
<keyword evidence="1" id="KW-1133">Transmembrane helix</keyword>
<evidence type="ECO:0000256" key="1">
    <source>
        <dbReference type="SAM" id="Phobius"/>
    </source>
</evidence>
<evidence type="ECO:0000313" key="4">
    <source>
        <dbReference type="Proteomes" id="UP000011731"/>
    </source>
</evidence>
<dbReference type="EMBL" id="AOEX01000094">
    <property type="protein sequence ID" value="EME53341.1"/>
    <property type="molecule type" value="Genomic_DNA"/>
</dbReference>
<comment type="caution">
    <text evidence="3">The sequence shown here is derived from an EMBL/GenBank/DDBJ whole genome shotgun (WGS) entry which is preliminary data.</text>
</comment>